<dbReference type="AlphaFoldDB" id="A0A317FAT1"/>
<dbReference type="OrthoDB" id="9779184at2"/>
<keyword evidence="2" id="KW-0378">Hydrolase</keyword>
<evidence type="ECO:0000313" key="3">
    <source>
        <dbReference type="Proteomes" id="UP000245765"/>
    </source>
</evidence>
<dbReference type="Pfam" id="PF01261">
    <property type="entry name" value="AP_endonuc_2"/>
    <property type="match status" value="1"/>
</dbReference>
<dbReference type="SUPFAM" id="SSF51658">
    <property type="entry name" value="Xylose isomerase-like"/>
    <property type="match status" value="1"/>
</dbReference>
<evidence type="ECO:0000313" key="2">
    <source>
        <dbReference type="EMBL" id="PWS35602.1"/>
    </source>
</evidence>
<keyword evidence="2" id="KW-0540">Nuclease</keyword>
<evidence type="ECO:0000259" key="1">
    <source>
        <dbReference type="Pfam" id="PF01261"/>
    </source>
</evidence>
<dbReference type="PANTHER" id="PTHR12110">
    <property type="entry name" value="HYDROXYPYRUVATE ISOMERASE"/>
    <property type="match status" value="1"/>
</dbReference>
<keyword evidence="3" id="KW-1185">Reference proteome</keyword>
<dbReference type="GO" id="GO:0004519">
    <property type="term" value="F:endonuclease activity"/>
    <property type="evidence" value="ECO:0007669"/>
    <property type="project" value="UniProtKB-KW"/>
</dbReference>
<gene>
    <name evidence="2" type="ORF">DFH01_18575</name>
</gene>
<dbReference type="InterPro" id="IPR050312">
    <property type="entry name" value="IolE/XylAMocC-like"/>
</dbReference>
<comment type="caution">
    <text evidence="2">The sequence shown here is derived from an EMBL/GenBank/DDBJ whole genome shotgun (WGS) entry which is preliminary data.</text>
</comment>
<proteinExistence type="predicted"/>
<dbReference type="EMBL" id="QGNA01000004">
    <property type="protein sequence ID" value="PWS35602.1"/>
    <property type="molecule type" value="Genomic_DNA"/>
</dbReference>
<protein>
    <submittedName>
        <fullName evidence="2">AP endonuclease</fullName>
    </submittedName>
</protein>
<dbReference type="RefSeq" id="WP_109871968.1">
    <property type="nucleotide sequence ID" value="NZ_QGNA01000004.1"/>
</dbReference>
<dbReference type="InterPro" id="IPR036237">
    <property type="entry name" value="Xyl_isomerase-like_sf"/>
</dbReference>
<dbReference type="InterPro" id="IPR013022">
    <property type="entry name" value="Xyl_isomerase-like_TIM-brl"/>
</dbReference>
<name>A0A317FAT1_9PROT</name>
<feature type="domain" description="Xylose isomerase-like TIM barrel" evidence="1">
    <location>
        <begin position="27"/>
        <end position="318"/>
    </location>
</feature>
<reference evidence="3" key="1">
    <citation type="submission" date="2018-05" db="EMBL/GenBank/DDBJ databases">
        <authorList>
            <person name="Du Z."/>
            <person name="Wang X."/>
        </authorList>
    </citation>
    <scope>NUCLEOTIDE SEQUENCE [LARGE SCALE GENOMIC DNA]</scope>
    <source>
        <strain evidence="3">CQN31</strain>
    </source>
</reference>
<organism evidence="2 3">
    <name type="scientific">Falsiroseomonas bella</name>
    <dbReference type="NCBI Taxonomy" id="2184016"/>
    <lineage>
        <taxon>Bacteria</taxon>
        <taxon>Pseudomonadati</taxon>
        <taxon>Pseudomonadota</taxon>
        <taxon>Alphaproteobacteria</taxon>
        <taxon>Acetobacterales</taxon>
        <taxon>Roseomonadaceae</taxon>
        <taxon>Falsiroseomonas</taxon>
    </lineage>
</organism>
<keyword evidence="2" id="KW-0255">Endonuclease</keyword>
<dbReference type="Gene3D" id="3.20.20.150">
    <property type="entry name" value="Divalent-metal-dependent TIM barrel enzymes"/>
    <property type="match status" value="1"/>
</dbReference>
<sequence length="349" mass="39016">MRGPAVMLSQFMGDAPPFDSLDGVAKWLAGFGYVGVQVPVHDPRLIDLDRAATDDAYCRDYKQRLADLGMEITELAAHRAGQLTAVNPAYSEIADVFADPSVRGKPAARAAWAAQRLRRAIEAAARLGLRRVAAFSGAFVWPYFYPWPPAPPGLVDAAFEELARRWRPLLDQAEHADVDICFELHPGEDLHDGVTFDRFLTLLDGHRRARILYDPSHMLMQQMDYLGFIELYGERIGAFHVKDAEFVRSARSGLYGGFQDWAQRPARFRSPGDGQVDFKGVFSRLAAAGYQGWCVLEWEDCLKRKEDGAREGAPFIARHMIRTTDAPFDAALRRGMDRAQAHRILGIAP</sequence>
<dbReference type="Proteomes" id="UP000245765">
    <property type="component" value="Unassembled WGS sequence"/>
</dbReference>
<dbReference type="PANTHER" id="PTHR12110:SF21">
    <property type="entry name" value="XYLOSE ISOMERASE-LIKE TIM BARREL DOMAIN-CONTAINING PROTEIN"/>
    <property type="match status" value="1"/>
</dbReference>
<accession>A0A317FAT1</accession>